<proteinExistence type="predicted"/>
<organism evidence="2 3">
    <name type="scientific">Plectosphaerella plurivora</name>
    <dbReference type="NCBI Taxonomy" id="936078"/>
    <lineage>
        <taxon>Eukaryota</taxon>
        <taxon>Fungi</taxon>
        <taxon>Dikarya</taxon>
        <taxon>Ascomycota</taxon>
        <taxon>Pezizomycotina</taxon>
        <taxon>Sordariomycetes</taxon>
        <taxon>Hypocreomycetidae</taxon>
        <taxon>Glomerellales</taxon>
        <taxon>Plectosphaerellaceae</taxon>
        <taxon>Plectosphaerella</taxon>
    </lineage>
</organism>
<reference evidence="2" key="1">
    <citation type="journal article" date="2021" name="Nat. Commun.">
        <title>Genetic determinants of endophytism in the Arabidopsis root mycobiome.</title>
        <authorList>
            <person name="Mesny F."/>
            <person name="Miyauchi S."/>
            <person name="Thiergart T."/>
            <person name="Pickel B."/>
            <person name="Atanasova L."/>
            <person name="Karlsson M."/>
            <person name="Huettel B."/>
            <person name="Barry K.W."/>
            <person name="Haridas S."/>
            <person name="Chen C."/>
            <person name="Bauer D."/>
            <person name="Andreopoulos W."/>
            <person name="Pangilinan J."/>
            <person name="LaButti K."/>
            <person name="Riley R."/>
            <person name="Lipzen A."/>
            <person name="Clum A."/>
            <person name="Drula E."/>
            <person name="Henrissat B."/>
            <person name="Kohler A."/>
            <person name="Grigoriev I.V."/>
            <person name="Martin F.M."/>
            <person name="Hacquard S."/>
        </authorList>
    </citation>
    <scope>NUCLEOTIDE SEQUENCE</scope>
    <source>
        <strain evidence="2">MPI-SDFR-AT-0117</strain>
    </source>
</reference>
<protein>
    <submittedName>
        <fullName evidence="2">Uncharacterized protein</fullName>
    </submittedName>
</protein>
<dbReference type="Proteomes" id="UP000770015">
    <property type="component" value="Unassembled WGS sequence"/>
</dbReference>
<dbReference type="EMBL" id="JAGSXJ010000003">
    <property type="protein sequence ID" value="KAH6694025.1"/>
    <property type="molecule type" value="Genomic_DNA"/>
</dbReference>
<feature type="compositionally biased region" description="Low complexity" evidence="1">
    <location>
        <begin position="233"/>
        <end position="247"/>
    </location>
</feature>
<evidence type="ECO:0000313" key="2">
    <source>
        <dbReference type="EMBL" id="KAH6694025.1"/>
    </source>
</evidence>
<evidence type="ECO:0000256" key="1">
    <source>
        <dbReference type="SAM" id="MobiDB-lite"/>
    </source>
</evidence>
<feature type="region of interest" description="Disordered" evidence="1">
    <location>
        <begin position="226"/>
        <end position="266"/>
    </location>
</feature>
<evidence type="ECO:0000313" key="3">
    <source>
        <dbReference type="Proteomes" id="UP000770015"/>
    </source>
</evidence>
<gene>
    <name evidence="2" type="ORF">F5X68DRAFT_48546</name>
</gene>
<feature type="region of interest" description="Disordered" evidence="1">
    <location>
        <begin position="98"/>
        <end position="141"/>
    </location>
</feature>
<feature type="compositionally biased region" description="Acidic residues" evidence="1">
    <location>
        <begin position="99"/>
        <end position="125"/>
    </location>
</feature>
<accession>A0A9P8VHZ4</accession>
<dbReference type="OrthoDB" id="10479402at2759"/>
<feature type="region of interest" description="Disordered" evidence="1">
    <location>
        <begin position="168"/>
        <end position="209"/>
    </location>
</feature>
<keyword evidence="3" id="KW-1185">Reference proteome</keyword>
<name>A0A9P8VHZ4_9PEZI</name>
<sequence length="398" mass="42485">MRQATLPSMSWIRGQIIANHSFLCAPSPPDAKIDIITSLDEGGYWHAHVIHSTNTTRDDVLSGSGRTFCEAMHALLVRSSQNVSHFRKVYGASYRRDCDLDDESDADEDEDLDGDDADVDLDDDVSIWNDGSPDPDESDIDEILPASINKTSRPSIPQSSSGCIEQALPQRGAPDVSSNDRARSGGRTAPTPADWPREPVASKHPSAPLVQEKISQGRRAVDEIGPQGTEAHQTQTTINTTTSAQTTTPPPPPPSQLAVEARGPSEAQAPISAYHVRLAVSVVTSGATSENPSAYQMVTTITRPTLHALLGAAVGHIRTISAPDVAGETPTLRARVKRVEMGDSMWDLGGYRIDDMSVFFAPGPNGPALPLFEIEVEHATGLSTATLGEDGKPCSVEA</sequence>
<comment type="caution">
    <text evidence="2">The sequence shown here is derived from an EMBL/GenBank/DDBJ whole genome shotgun (WGS) entry which is preliminary data.</text>
</comment>
<dbReference type="AlphaFoldDB" id="A0A9P8VHZ4"/>